<gene>
    <name evidence="2" type="ORF">GCM10011532_04150</name>
</gene>
<evidence type="ECO:0000313" key="3">
    <source>
        <dbReference type="Proteomes" id="UP000605733"/>
    </source>
</evidence>
<name>A0ABQ1WC55_9FLAO</name>
<dbReference type="Pfam" id="PF04448">
    <property type="entry name" value="DUF551"/>
    <property type="match status" value="1"/>
</dbReference>
<sequence>MKAEELIKERPKLKDYRSISGRINTQTKDKFIKDLQNWSYKAEDMLLSLTKDQTEEEKWISVEDRLPETGIPVVIYGINDYGKERRLRAFYAPKFSIYADCYEGDNDEYCEEKDEYFIPEGWYEQNEYECTNWYVGFKPTHWQPLPTPPKQ</sequence>
<feature type="domain" description="DUF551" evidence="1">
    <location>
        <begin position="58"/>
        <end position="150"/>
    </location>
</feature>
<evidence type="ECO:0000259" key="1">
    <source>
        <dbReference type="Pfam" id="PF04448"/>
    </source>
</evidence>
<proteinExistence type="predicted"/>
<evidence type="ECO:0000313" key="2">
    <source>
        <dbReference type="EMBL" id="GGG24089.1"/>
    </source>
</evidence>
<accession>A0ABQ1WC55</accession>
<protein>
    <recommendedName>
        <fullName evidence="1">DUF551 domain-containing protein</fullName>
    </recommendedName>
</protein>
<dbReference type="Proteomes" id="UP000605733">
    <property type="component" value="Unassembled WGS sequence"/>
</dbReference>
<comment type="caution">
    <text evidence="2">The sequence shown here is derived from an EMBL/GenBank/DDBJ whole genome shotgun (WGS) entry which is preliminary data.</text>
</comment>
<reference evidence="3" key="1">
    <citation type="journal article" date="2019" name="Int. J. Syst. Evol. Microbiol.">
        <title>The Global Catalogue of Microorganisms (GCM) 10K type strain sequencing project: providing services to taxonomists for standard genome sequencing and annotation.</title>
        <authorList>
            <consortium name="The Broad Institute Genomics Platform"/>
            <consortium name="The Broad Institute Genome Sequencing Center for Infectious Disease"/>
            <person name="Wu L."/>
            <person name="Ma J."/>
        </authorList>
    </citation>
    <scope>NUCLEOTIDE SEQUENCE [LARGE SCALE GENOMIC DNA]</scope>
    <source>
        <strain evidence="3">CGMCC 1.15422</strain>
    </source>
</reference>
<dbReference type="EMBL" id="BMIX01000001">
    <property type="protein sequence ID" value="GGG24089.1"/>
    <property type="molecule type" value="Genomic_DNA"/>
</dbReference>
<dbReference type="RefSeq" id="WP_011710320.1">
    <property type="nucleotide sequence ID" value="NZ_BMIX01000001.1"/>
</dbReference>
<dbReference type="InterPro" id="IPR007539">
    <property type="entry name" value="DUF551"/>
</dbReference>
<organism evidence="2 3">
    <name type="scientific">Christiangramia forsetii</name>
    <dbReference type="NCBI Taxonomy" id="411153"/>
    <lineage>
        <taxon>Bacteria</taxon>
        <taxon>Pseudomonadati</taxon>
        <taxon>Bacteroidota</taxon>
        <taxon>Flavobacteriia</taxon>
        <taxon>Flavobacteriales</taxon>
        <taxon>Flavobacteriaceae</taxon>
        <taxon>Christiangramia</taxon>
    </lineage>
</organism>
<keyword evidence="3" id="KW-1185">Reference proteome</keyword>